<keyword evidence="3 8" id="KW-0378">Hydrolase</keyword>
<gene>
    <name evidence="8" type="ORF">ENL43_00890</name>
</gene>
<feature type="binding site" evidence="7">
    <location>
        <position position="22"/>
    </location>
    <ligand>
        <name>Mg(2+)</name>
        <dbReference type="ChEBI" id="CHEBI:18420"/>
    </ligand>
</feature>
<dbReference type="FunFam" id="3.40.50.1000:FF:000053">
    <property type="entry name" value="TIGR01457 family HAD hydrolase"/>
    <property type="match status" value="1"/>
</dbReference>
<keyword evidence="4 7" id="KW-0460">Magnesium</keyword>
<proteinExistence type="inferred from homology"/>
<sequence>MKEKLTERDIEKLKKLRFYLLDMDGTTYLGNKVFPGTLKFLDLLRKQGKKFLFLTNNSSQDAEFYAQKLQKMGIDVSAQEVFTSGEATARYITSLKRNPRVFPLGTPSFERELEKAGCILTDENPDFVVLGFDKTLTYEKVKKACLLLREGIKYIASHPDINCPTEEGLIPDAGAIIALIKASTGREPDIIIGKPRKEFIYEALKKMDAKREESAIVGDRLYTDIRSGLEAGITSILVLTGETKLEDLSSSLYQPTFVLDSLEELAEIISN</sequence>
<dbReference type="SFLD" id="SFLDG01139">
    <property type="entry name" value="C2.A:_Pyridoxal_Phosphate_Phos"/>
    <property type="match status" value="1"/>
</dbReference>
<dbReference type="SFLD" id="SFLDS00003">
    <property type="entry name" value="Haloacid_Dehalogenase"/>
    <property type="match status" value="1"/>
</dbReference>
<comment type="caution">
    <text evidence="8">The sequence shown here is derived from an EMBL/GenBank/DDBJ whole genome shotgun (WGS) entry which is preliminary data.</text>
</comment>
<dbReference type="EMBL" id="DRTX01000052">
    <property type="protein sequence ID" value="HHF52904.1"/>
    <property type="molecule type" value="Genomic_DNA"/>
</dbReference>
<evidence type="ECO:0000256" key="3">
    <source>
        <dbReference type="ARBA" id="ARBA00022801"/>
    </source>
</evidence>
<evidence type="ECO:0000256" key="4">
    <source>
        <dbReference type="ARBA" id="ARBA00022842"/>
    </source>
</evidence>
<organism evidence="8">
    <name type="scientific">candidate division WOR-3 bacterium</name>
    <dbReference type="NCBI Taxonomy" id="2052148"/>
    <lineage>
        <taxon>Bacteria</taxon>
        <taxon>Bacteria division WOR-3</taxon>
    </lineage>
</organism>
<evidence type="ECO:0000256" key="7">
    <source>
        <dbReference type="PIRSR" id="PIRSR000915-3"/>
    </source>
</evidence>
<dbReference type="Pfam" id="PF13242">
    <property type="entry name" value="Hydrolase_like"/>
    <property type="match status" value="1"/>
</dbReference>
<evidence type="ECO:0000256" key="5">
    <source>
        <dbReference type="PIRSR" id="PIRSR000915-1"/>
    </source>
</evidence>
<reference evidence="8" key="1">
    <citation type="journal article" date="2020" name="mSystems">
        <title>Genome- and Community-Level Interaction Insights into Carbon Utilization and Element Cycling Functions of Hydrothermarchaeota in Hydrothermal Sediment.</title>
        <authorList>
            <person name="Zhou Z."/>
            <person name="Liu Y."/>
            <person name="Xu W."/>
            <person name="Pan J."/>
            <person name="Luo Z.H."/>
            <person name="Li M."/>
        </authorList>
    </citation>
    <scope>NUCLEOTIDE SEQUENCE [LARGE SCALE GENOMIC DNA]</scope>
    <source>
        <strain evidence="8">HyVt-96</strain>
    </source>
</reference>
<feature type="binding site" evidence="7">
    <location>
        <position position="24"/>
    </location>
    <ligand>
        <name>Mg(2+)</name>
        <dbReference type="ChEBI" id="CHEBI:18420"/>
    </ligand>
</feature>
<dbReference type="InterPro" id="IPR023214">
    <property type="entry name" value="HAD_sf"/>
</dbReference>
<protein>
    <submittedName>
        <fullName evidence="8">HAD-IIA family hydrolase</fullName>
    </submittedName>
</protein>
<comment type="similarity">
    <text evidence="1">Belongs to the HAD-like hydrolase superfamily. NagD family.</text>
</comment>
<dbReference type="InterPro" id="IPR036412">
    <property type="entry name" value="HAD-like_sf"/>
</dbReference>
<dbReference type="Pfam" id="PF13344">
    <property type="entry name" value="Hydrolase_6"/>
    <property type="match status" value="1"/>
</dbReference>
<keyword evidence="2 7" id="KW-0479">Metal-binding</keyword>
<dbReference type="GO" id="GO:0005737">
    <property type="term" value="C:cytoplasm"/>
    <property type="evidence" value="ECO:0007669"/>
    <property type="project" value="TreeGrafter"/>
</dbReference>
<feature type="active site" description="Nucleophile" evidence="5">
    <location>
        <position position="22"/>
    </location>
</feature>
<dbReference type="InterPro" id="IPR006357">
    <property type="entry name" value="HAD-SF_hydro_IIA"/>
</dbReference>
<evidence type="ECO:0000256" key="2">
    <source>
        <dbReference type="ARBA" id="ARBA00022723"/>
    </source>
</evidence>
<evidence type="ECO:0000256" key="6">
    <source>
        <dbReference type="PIRSR" id="PIRSR000915-2"/>
    </source>
</evidence>
<dbReference type="PANTHER" id="PTHR19288:SF46">
    <property type="entry name" value="HALOACID DEHALOGENASE-LIKE HYDROLASE DOMAIN-CONTAINING PROTEIN 2"/>
    <property type="match status" value="1"/>
</dbReference>
<dbReference type="NCBIfam" id="TIGR01460">
    <property type="entry name" value="HAD-SF-IIA"/>
    <property type="match status" value="1"/>
</dbReference>
<dbReference type="GO" id="GO:0046872">
    <property type="term" value="F:metal ion binding"/>
    <property type="evidence" value="ECO:0007669"/>
    <property type="project" value="UniProtKB-KW"/>
</dbReference>
<feature type="binding site" evidence="6">
    <location>
        <position position="194"/>
    </location>
    <ligand>
        <name>substrate</name>
    </ligand>
</feature>
<evidence type="ECO:0000256" key="1">
    <source>
        <dbReference type="ARBA" id="ARBA00006696"/>
    </source>
</evidence>
<dbReference type="Gene3D" id="3.40.50.1000">
    <property type="entry name" value="HAD superfamily/HAD-like"/>
    <property type="match status" value="2"/>
</dbReference>
<dbReference type="GO" id="GO:0016791">
    <property type="term" value="F:phosphatase activity"/>
    <property type="evidence" value="ECO:0007669"/>
    <property type="project" value="TreeGrafter"/>
</dbReference>
<name>A0A7V5LTQ1_UNCW3</name>
<evidence type="ECO:0000313" key="8">
    <source>
        <dbReference type="EMBL" id="HHF52904.1"/>
    </source>
</evidence>
<feature type="binding site" evidence="7">
    <location>
        <position position="219"/>
    </location>
    <ligand>
        <name>Mg(2+)</name>
        <dbReference type="ChEBI" id="CHEBI:18420"/>
    </ligand>
</feature>
<feature type="active site" description="Proton donor" evidence="5">
    <location>
        <position position="24"/>
    </location>
</feature>
<dbReference type="Proteomes" id="UP000886050">
    <property type="component" value="Unassembled WGS sequence"/>
</dbReference>
<dbReference type="PANTHER" id="PTHR19288">
    <property type="entry name" value="4-NITROPHENYLPHOSPHATASE-RELATED"/>
    <property type="match status" value="1"/>
</dbReference>
<dbReference type="SUPFAM" id="SSF56784">
    <property type="entry name" value="HAD-like"/>
    <property type="match status" value="1"/>
</dbReference>
<dbReference type="PIRSF" id="PIRSF000915">
    <property type="entry name" value="PGP-type_phosphatase"/>
    <property type="match status" value="1"/>
</dbReference>
<dbReference type="AlphaFoldDB" id="A0A7V5LTQ1"/>
<comment type="cofactor">
    <cofactor evidence="7">
        <name>Mg(2+)</name>
        <dbReference type="ChEBI" id="CHEBI:18420"/>
    </cofactor>
    <text evidence="7">Divalent metal ions. Mg(2+) is the most effective.</text>
</comment>
<accession>A0A7V5LTQ1</accession>